<dbReference type="Gene3D" id="3.30.200.20">
    <property type="entry name" value="Phosphorylase Kinase, domain 1"/>
    <property type="match status" value="2"/>
</dbReference>
<evidence type="ECO:0000256" key="14">
    <source>
        <dbReference type="PROSITE-ProRule" id="PRU10141"/>
    </source>
</evidence>
<feature type="compositionally biased region" description="Polar residues" evidence="16">
    <location>
        <begin position="799"/>
        <end position="810"/>
    </location>
</feature>
<dbReference type="InterPro" id="IPR014710">
    <property type="entry name" value="RmlC-like_jellyroll"/>
</dbReference>
<comment type="catalytic activity">
    <reaction evidence="11">
        <text>L-seryl-[protein] + ATP = O-phospho-L-seryl-[protein] + ADP + H(+)</text>
        <dbReference type="Rhea" id="RHEA:17989"/>
        <dbReference type="Rhea" id="RHEA-COMP:9863"/>
        <dbReference type="Rhea" id="RHEA-COMP:11604"/>
        <dbReference type="ChEBI" id="CHEBI:15378"/>
        <dbReference type="ChEBI" id="CHEBI:29999"/>
        <dbReference type="ChEBI" id="CHEBI:30616"/>
        <dbReference type="ChEBI" id="CHEBI:83421"/>
        <dbReference type="ChEBI" id="CHEBI:456216"/>
        <dbReference type="EC" id="2.7.11.12"/>
    </reaction>
</comment>
<dbReference type="InterPro" id="IPR000595">
    <property type="entry name" value="cNMP-bd_dom"/>
</dbReference>
<feature type="domain" description="Protein kinase" evidence="17">
    <location>
        <begin position="493"/>
        <end position="779"/>
    </location>
</feature>
<name>Q4T7Y9_TETNG</name>
<sequence length="831" mass="94628">MGTLRDLQYALQLKIEELRQRDTLIDELELELDQKDELIQRLQNELDKYRSVLRPATAQQVQAQQQSLVLQPDQHRSKRQAISAEPTACDISDLSHVTLPFYPKSPESKDMIREAILDNDFMKNLELSQIHEIVDCMYPVEYGKDACIIEEGDVGSLVYVMEEGKVEVTKEGMKLCTMGPGKVFGELAILYNCTRTATVRTLVPVKLWAIDRQCFQTIMMRTGLIKHAEYMDFLKSVPTFKGLPEETLSKLADVMEETHYEDGDYIIRQGARGDTFFIISNGKVADTSHQLQNAWTCSDRPLVTQVNVTQEDSSNQEPVHLRELTRGDWFGERALQGEDVRTANVIAADAVTCLVIDRDSFKHLIGGLEEVSNRGYEDLEAKAKLALLVDEELEHLAASPFQRFHLIRTSDLQHCHVNWRSGSDMRELFPPVVKQQRGQISLSAPHSSFSIHTTKKFPFFHVVRCCSEGIAVFFTSRYEAENAFFSSLKLNDFNIVDTLGVGGFGRVELVQLKKEEAKTFAMKILKKRHIVDTRQQEHIRSEKQIMSEAHCDFIVRSLKLPSSAPSPSNIRSPSLFHDCCVFRLYRTFKDSKYLYMLMEACLGGELWTILRDRGSFDDSTTRFYTGCVVEAFAYLHAKGIIYRDLKPENLILDSYGYAKLVDFGFAKKISICKKTWTFCGTPEYVAPEIILNKGHDVSADYWSLGILMYELLTGSPPFSGPDPMKTYNIILRGIDMVEFPKKVTKNASNLIKKLCRDNPSERLGNQKNGVKDIQKHKWFEGFNWEGLRKGTLTPPITPDVSSPTDTSNFDSFPEDTDEPPPDDNSGWDYDF</sequence>
<dbReference type="Pfam" id="PF00069">
    <property type="entry name" value="Pkinase"/>
    <property type="match status" value="1"/>
</dbReference>
<feature type="region of interest" description="Disordered" evidence="16">
    <location>
        <begin position="790"/>
        <end position="831"/>
    </location>
</feature>
<keyword evidence="4" id="KW-0140">cGMP</keyword>
<dbReference type="SMART" id="SM00100">
    <property type="entry name" value="cNMP"/>
    <property type="match status" value="2"/>
</dbReference>
<dbReference type="PANTHER" id="PTHR24353">
    <property type="entry name" value="CYCLIC NUCLEOTIDE-DEPENDENT PROTEIN KINASE"/>
    <property type="match status" value="1"/>
</dbReference>
<dbReference type="PROSITE" id="PS00889">
    <property type="entry name" value="CNMP_BINDING_2"/>
    <property type="match status" value="2"/>
</dbReference>
<evidence type="ECO:0000256" key="3">
    <source>
        <dbReference type="ARBA" id="ARBA00022527"/>
    </source>
</evidence>
<dbReference type="AlphaFoldDB" id="Q4T7Y9"/>
<keyword evidence="7" id="KW-0418">Kinase</keyword>
<dbReference type="EC" id="2.7.11.12" evidence="2"/>
<comment type="catalytic activity">
    <reaction evidence="10">
        <text>L-threonyl-[protein] + ATP = O-phospho-L-threonyl-[protein] + ADP + H(+)</text>
        <dbReference type="Rhea" id="RHEA:46608"/>
        <dbReference type="Rhea" id="RHEA-COMP:11060"/>
        <dbReference type="Rhea" id="RHEA-COMP:11605"/>
        <dbReference type="ChEBI" id="CHEBI:15378"/>
        <dbReference type="ChEBI" id="CHEBI:30013"/>
        <dbReference type="ChEBI" id="CHEBI:30616"/>
        <dbReference type="ChEBI" id="CHEBI:61977"/>
        <dbReference type="ChEBI" id="CHEBI:456216"/>
        <dbReference type="EC" id="2.7.11.12"/>
    </reaction>
</comment>
<dbReference type="Gene3D" id="2.60.120.10">
    <property type="entry name" value="Jelly Rolls"/>
    <property type="match status" value="2"/>
</dbReference>
<dbReference type="PIRSF" id="PIRSF000559">
    <property type="entry name" value="cGMP-dep_kinase"/>
    <property type="match status" value="1"/>
</dbReference>
<dbReference type="GO" id="GO:0030553">
    <property type="term" value="F:cGMP binding"/>
    <property type="evidence" value="ECO:0007669"/>
    <property type="project" value="UniProtKB-KW"/>
</dbReference>
<evidence type="ECO:0000256" key="15">
    <source>
        <dbReference type="SAM" id="Coils"/>
    </source>
</evidence>
<dbReference type="InterPro" id="IPR018488">
    <property type="entry name" value="cNMP-bd_CS"/>
</dbReference>
<dbReference type="SMART" id="SM00133">
    <property type="entry name" value="S_TK_X"/>
    <property type="match status" value="1"/>
</dbReference>
<keyword evidence="9" id="KW-0142">cGMP-binding</keyword>
<dbReference type="Pfam" id="PF00027">
    <property type="entry name" value="cNMP_binding"/>
    <property type="match status" value="2"/>
</dbReference>
<dbReference type="GO" id="GO:0004692">
    <property type="term" value="F:cGMP-dependent protein kinase activity"/>
    <property type="evidence" value="ECO:0007669"/>
    <property type="project" value="UniProtKB-EC"/>
</dbReference>
<evidence type="ECO:0000259" key="18">
    <source>
        <dbReference type="PROSITE" id="PS50042"/>
    </source>
</evidence>
<proteinExistence type="inferred from homology"/>
<dbReference type="GO" id="GO:0005524">
    <property type="term" value="F:ATP binding"/>
    <property type="evidence" value="ECO:0007669"/>
    <property type="project" value="UniProtKB-UniRule"/>
</dbReference>
<feature type="binding site" evidence="13">
    <location>
        <begin position="499"/>
        <end position="507"/>
    </location>
    <ligand>
        <name>ATP</name>
        <dbReference type="ChEBI" id="CHEBI:30616"/>
    </ligand>
</feature>
<dbReference type="InterPro" id="IPR018490">
    <property type="entry name" value="cNMP-bd_dom_sf"/>
</dbReference>
<dbReference type="FunFam" id="1.10.510.10:FF:000096">
    <property type="entry name" value="cGMP-dependent protein kinase"/>
    <property type="match status" value="1"/>
</dbReference>
<feature type="coiled-coil region" evidence="15">
    <location>
        <begin position="21"/>
        <end position="59"/>
    </location>
</feature>
<dbReference type="Gene3D" id="1.10.510.10">
    <property type="entry name" value="Transferase(Phosphotransferase) domain 1"/>
    <property type="match status" value="1"/>
</dbReference>
<feature type="compositionally biased region" description="Acidic residues" evidence="16">
    <location>
        <begin position="812"/>
        <end position="821"/>
    </location>
</feature>
<dbReference type="InterPro" id="IPR008271">
    <property type="entry name" value="Ser/Thr_kinase_AS"/>
</dbReference>
<feature type="domain" description="Cyclic nucleotide-binding" evidence="18">
    <location>
        <begin position="121"/>
        <end position="236"/>
    </location>
</feature>
<feature type="domain" description="Cyclic nucleotide-binding" evidence="18">
    <location>
        <begin position="239"/>
        <end position="382"/>
    </location>
</feature>
<dbReference type="InterPro" id="IPR000961">
    <property type="entry name" value="AGC-kinase_C"/>
</dbReference>
<evidence type="ECO:0000256" key="11">
    <source>
        <dbReference type="ARBA" id="ARBA00047462"/>
    </source>
</evidence>
<dbReference type="InterPro" id="IPR017441">
    <property type="entry name" value="Protein_kinase_ATP_BS"/>
</dbReference>
<keyword evidence="5" id="KW-0808">Transferase</keyword>
<dbReference type="InterPro" id="IPR031831">
    <property type="entry name" value="PKcGMP_CC"/>
</dbReference>
<dbReference type="CDD" id="cd12086">
    <property type="entry name" value="DD_cGKI-beta"/>
    <property type="match status" value="1"/>
</dbReference>
<evidence type="ECO:0000256" key="5">
    <source>
        <dbReference type="ARBA" id="ARBA00022679"/>
    </source>
</evidence>
<evidence type="ECO:0000313" key="20">
    <source>
        <dbReference type="EMBL" id="CAF90993.1"/>
    </source>
</evidence>
<protein>
    <recommendedName>
        <fullName evidence="2">cGMP-dependent protein kinase</fullName>
        <ecNumber evidence="2">2.7.11.12</ecNumber>
    </recommendedName>
</protein>
<dbReference type="SUPFAM" id="SSF56112">
    <property type="entry name" value="Protein kinase-like (PK-like)"/>
    <property type="match status" value="1"/>
</dbReference>
<dbReference type="FunFam" id="1.20.5.170:FF:000046">
    <property type="entry name" value="cGMP-dependent protein kinase 1"/>
    <property type="match status" value="1"/>
</dbReference>
<evidence type="ECO:0000256" key="6">
    <source>
        <dbReference type="ARBA" id="ARBA00022741"/>
    </source>
</evidence>
<keyword evidence="3" id="KW-0723">Serine/threonine-protein kinase</keyword>
<dbReference type="PROSITE" id="PS00888">
    <property type="entry name" value="CNMP_BINDING_1"/>
    <property type="match status" value="2"/>
</dbReference>
<dbReference type="EMBL" id="CAAE01007940">
    <property type="protein sequence ID" value="CAF90993.1"/>
    <property type="molecule type" value="Genomic_DNA"/>
</dbReference>
<reference evidence="20" key="2">
    <citation type="submission" date="2004-02" db="EMBL/GenBank/DDBJ databases">
        <authorList>
            <consortium name="Genoscope"/>
            <consortium name="Whitehead Institute Centre for Genome Research"/>
        </authorList>
    </citation>
    <scope>NUCLEOTIDE SEQUENCE</scope>
</reference>
<evidence type="ECO:0000259" key="19">
    <source>
        <dbReference type="PROSITE" id="PS51285"/>
    </source>
</evidence>
<evidence type="ECO:0000256" key="8">
    <source>
        <dbReference type="ARBA" id="ARBA00022840"/>
    </source>
</evidence>
<dbReference type="InterPro" id="IPR000719">
    <property type="entry name" value="Prot_kinase_dom"/>
</dbReference>
<dbReference type="CDD" id="cd05572">
    <property type="entry name" value="STKc_cGK"/>
    <property type="match status" value="1"/>
</dbReference>
<feature type="binding site" evidence="13 14">
    <location>
        <position position="523"/>
    </location>
    <ligand>
        <name>ATP</name>
        <dbReference type="ChEBI" id="CHEBI:30616"/>
    </ligand>
</feature>
<dbReference type="FunFam" id="2.60.120.10:FF:000035">
    <property type="entry name" value="cGMP-dependent protein kinase"/>
    <property type="match status" value="1"/>
</dbReference>
<evidence type="ECO:0000256" key="7">
    <source>
        <dbReference type="ARBA" id="ARBA00022777"/>
    </source>
</evidence>
<feature type="active site" description="Proton acceptor" evidence="12">
    <location>
        <position position="644"/>
    </location>
</feature>
<gene>
    <name evidence="20" type="ORF">GSTENG00005488001</name>
</gene>
<evidence type="ECO:0000256" key="13">
    <source>
        <dbReference type="PIRSR" id="PIRSR000559-2"/>
    </source>
</evidence>
<reference evidence="20" key="1">
    <citation type="journal article" date="2004" name="Nature">
        <title>Genome duplication in the teleost fish Tetraodon nigroviridis reveals the early vertebrate proto-karyotype.</title>
        <authorList>
            <person name="Jaillon O."/>
            <person name="Aury J.-M."/>
            <person name="Brunet F."/>
            <person name="Petit J.-L."/>
            <person name="Stange-Thomann N."/>
            <person name="Mauceli E."/>
            <person name="Bouneau L."/>
            <person name="Fischer C."/>
            <person name="Ozouf-Costaz C."/>
            <person name="Bernot A."/>
            <person name="Nicaud S."/>
            <person name="Jaffe D."/>
            <person name="Fisher S."/>
            <person name="Lutfalla G."/>
            <person name="Dossat C."/>
            <person name="Segurens B."/>
            <person name="Dasilva C."/>
            <person name="Salanoubat M."/>
            <person name="Levy M."/>
            <person name="Boudet N."/>
            <person name="Castellano S."/>
            <person name="Anthouard V."/>
            <person name="Jubin C."/>
            <person name="Castelli V."/>
            <person name="Katinka M."/>
            <person name="Vacherie B."/>
            <person name="Biemont C."/>
            <person name="Skalli Z."/>
            <person name="Cattolico L."/>
            <person name="Poulain J."/>
            <person name="De Berardinis V."/>
            <person name="Cruaud C."/>
            <person name="Duprat S."/>
            <person name="Brottier P."/>
            <person name="Coutanceau J.-P."/>
            <person name="Gouzy J."/>
            <person name="Parra G."/>
            <person name="Lardier G."/>
            <person name="Chapple C."/>
            <person name="McKernan K.J."/>
            <person name="McEwan P."/>
            <person name="Bosak S."/>
            <person name="Kellis M."/>
            <person name="Volff J.-N."/>
            <person name="Guigo R."/>
            <person name="Zody M.C."/>
            <person name="Mesirov J."/>
            <person name="Lindblad-Toh K."/>
            <person name="Birren B."/>
            <person name="Nusbaum C."/>
            <person name="Kahn D."/>
            <person name="Robinson-Rechavi M."/>
            <person name="Laudet V."/>
            <person name="Schachter V."/>
            <person name="Quetier F."/>
            <person name="Saurin W."/>
            <person name="Scarpelli C."/>
            <person name="Wincker P."/>
            <person name="Lander E.S."/>
            <person name="Weissenbach J."/>
            <person name="Roest Crollius H."/>
        </authorList>
    </citation>
    <scope>NUCLEOTIDE SEQUENCE [LARGE SCALE GENOMIC DNA]</scope>
</reference>
<dbReference type="CDD" id="cd00038">
    <property type="entry name" value="CAP_ED"/>
    <property type="match status" value="2"/>
</dbReference>
<evidence type="ECO:0000259" key="17">
    <source>
        <dbReference type="PROSITE" id="PS50011"/>
    </source>
</evidence>
<evidence type="ECO:0000256" key="10">
    <source>
        <dbReference type="ARBA" id="ARBA00047298"/>
    </source>
</evidence>
<keyword evidence="6 13" id="KW-0547">Nucleotide-binding</keyword>
<dbReference type="InterPro" id="IPR011009">
    <property type="entry name" value="Kinase-like_dom_sf"/>
</dbReference>
<organism evidence="20">
    <name type="scientific">Tetraodon nigroviridis</name>
    <name type="common">Spotted green pufferfish</name>
    <name type="synonym">Chelonodon nigroviridis</name>
    <dbReference type="NCBI Taxonomy" id="99883"/>
    <lineage>
        <taxon>Eukaryota</taxon>
        <taxon>Metazoa</taxon>
        <taxon>Chordata</taxon>
        <taxon>Craniata</taxon>
        <taxon>Vertebrata</taxon>
        <taxon>Euteleostomi</taxon>
        <taxon>Actinopterygii</taxon>
        <taxon>Neopterygii</taxon>
        <taxon>Teleostei</taxon>
        <taxon>Neoteleostei</taxon>
        <taxon>Acanthomorphata</taxon>
        <taxon>Eupercaria</taxon>
        <taxon>Tetraodontiformes</taxon>
        <taxon>Tetradontoidea</taxon>
        <taxon>Tetraodontidae</taxon>
        <taxon>Tetraodon</taxon>
    </lineage>
</organism>
<evidence type="ECO:0000256" key="9">
    <source>
        <dbReference type="ARBA" id="ARBA00022992"/>
    </source>
</evidence>
<dbReference type="OrthoDB" id="63267at2759"/>
<dbReference type="Gene3D" id="1.20.5.170">
    <property type="match status" value="1"/>
</dbReference>
<accession>Q4T7Y9</accession>
<keyword evidence="15" id="KW-0175">Coiled coil</keyword>
<dbReference type="PROSITE" id="PS00107">
    <property type="entry name" value="PROTEIN_KINASE_ATP"/>
    <property type="match status" value="1"/>
</dbReference>
<comment type="caution">
    <text evidence="20">The sequence shown here is derived from an EMBL/GenBank/DDBJ whole genome shotgun (WGS) entry which is preliminary data.</text>
</comment>
<dbReference type="PANTHER" id="PTHR24353:SF68">
    <property type="match status" value="1"/>
</dbReference>
<dbReference type="PROSITE" id="PS51285">
    <property type="entry name" value="AGC_KINASE_CTER"/>
    <property type="match status" value="1"/>
</dbReference>
<dbReference type="InterPro" id="IPR035014">
    <property type="entry name" value="STKc_cGK"/>
</dbReference>
<feature type="domain" description="AGC-kinase C-terminal" evidence="19">
    <location>
        <begin position="780"/>
        <end position="831"/>
    </location>
</feature>
<evidence type="ECO:0000256" key="12">
    <source>
        <dbReference type="PIRSR" id="PIRSR000559-1"/>
    </source>
</evidence>
<dbReference type="InterPro" id="IPR002374">
    <property type="entry name" value="cGMP_dep_kinase"/>
</dbReference>
<dbReference type="PROSITE" id="PS50042">
    <property type="entry name" value="CNMP_BINDING_3"/>
    <property type="match status" value="2"/>
</dbReference>
<dbReference type="PROSITE" id="PS00108">
    <property type="entry name" value="PROTEIN_KINASE_ST"/>
    <property type="match status" value="1"/>
</dbReference>
<dbReference type="KEGG" id="tng:GSTEN00005488G001"/>
<evidence type="ECO:0000256" key="4">
    <source>
        <dbReference type="ARBA" id="ARBA00022535"/>
    </source>
</evidence>
<dbReference type="Pfam" id="PF16808">
    <property type="entry name" value="PKcGMP_CC"/>
    <property type="match status" value="1"/>
</dbReference>
<dbReference type="SMART" id="SM00220">
    <property type="entry name" value="S_TKc"/>
    <property type="match status" value="1"/>
</dbReference>
<keyword evidence="8 13" id="KW-0067">ATP-binding</keyword>
<evidence type="ECO:0000256" key="1">
    <source>
        <dbReference type="ARBA" id="ARBA00006352"/>
    </source>
</evidence>
<evidence type="ECO:0000256" key="16">
    <source>
        <dbReference type="SAM" id="MobiDB-lite"/>
    </source>
</evidence>
<dbReference type="PROSITE" id="PS50011">
    <property type="entry name" value="PROTEIN_KINASE_DOM"/>
    <property type="match status" value="1"/>
</dbReference>
<dbReference type="SUPFAM" id="SSF51206">
    <property type="entry name" value="cAMP-binding domain-like"/>
    <property type="match status" value="2"/>
</dbReference>
<evidence type="ECO:0000256" key="2">
    <source>
        <dbReference type="ARBA" id="ARBA00012428"/>
    </source>
</evidence>
<comment type="similarity">
    <text evidence="1">Belongs to the protein kinase superfamily. AGC Ser/Thr protein kinase family. cGMP subfamily.</text>
</comment>